<dbReference type="EMBL" id="JBHTMM010000050">
    <property type="protein sequence ID" value="MFD1310324.1"/>
    <property type="molecule type" value="Genomic_DNA"/>
</dbReference>
<sequence length="309" mass="32934">MSAGWVAGAVRARALAARGSGGAGAREVAACATLDEALQRLAGTPYVKYTRQVAGLLEAQRAVSATLLWHLRVLAGWLPWVGTRLLVPLVSGFEIANVAARLFNPEGRGATASAPYRLGALETAWRRLDGAGTPTEMRTALAASPWGDPGGDTPWALVTGMRMAAARRTAIAVPQARDWAVARAALLMARELFVHGRSLPEPVRQDAVRLLGARAVAAASYLEFRECLPSPARRLLTGVDEPGGLWRAETRWWRTLRDDGAAMLHEGRYGPSMVVGAVAELSVDAWRMRAALESAARGGRPGEVFDALA</sequence>
<evidence type="ECO:0000313" key="2">
    <source>
        <dbReference type="Proteomes" id="UP001597058"/>
    </source>
</evidence>
<keyword evidence="2" id="KW-1185">Reference proteome</keyword>
<organism evidence="1 2">
    <name type="scientific">Streptomyces kaempferi</name>
    <dbReference type="NCBI Taxonomy" id="333725"/>
    <lineage>
        <taxon>Bacteria</taxon>
        <taxon>Bacillati</taxon>
        <taxon>Actinomycetota</taxon>
        <taxon>Actinomycetes</taxon>
        <taxon>Kitasatosporales</taxon>
        <taxon>Streptomycetaceae</taxon>
        <taxon>Streptomyces</taxon>
    </lineage>
</organism>
<proteinExistence type="predicted"/>
<gene>
    <name evidence="1" type="ORF">ACFQ5X_31305</name>
</gene>
<name>A0ABW3XP54_9ACTN</name>
<reference evidence="2" key="1">
    <citation type="journal article" date="2019" name="Int. J. Syst. Evol. Microbiol.">
        <title>The Global Catalogue of Microorganisms (GCM) 10K type strain sequencing project: providing services to taxonomists for standard genome sequencing and annotation.</title>
        <authorList>
            <consortium name="The Broad Institute Genomics Platform"/>
            <consortium name="The Broad Institute Genome Sequencing Center for Infectious Disease"/>
            <person name="Wu L."/>
            <person name="Ma J."/>
        </authorList>
    </citation>
    <scope>NUCLEOTIDE SEQUENCE [LARGE SCALE GENOMIC DNA]</scope>
    <source>
        <strain evidence="2">CGMCC 4.7020</strain>
    </source>
</reference>
<accession>A0ABW3XP54</accession>
<evidence type="ECO:0000313" key="1">
    <source>
        <dbReference type="EMBL" id="MFD1310324.1"/>
    </source>
</evidence>
<dbReference type="RefSeq" id="WP_381237714.1">
    <property type="nucleotide sequence ID" value="NZ_JBHSKH010000050.1"/>
</dbReference>
<comment type="caution">
    <text evidence="1">The sequence shown here is derived from an EMBL/GenBank/DDBJ whole genome shotgun (WGS) entry which is preliminary data.</text>
</comment>
<dbReference type="Proteomes" id="UP001597058">
    <property type="component" value="Unassembled WGS sequence"/>
</dbReference>
<protein>
    <submittedName>
        <fullName evidence="1">Uncharacterized protein</fullName>
    </submittedName>
</protein>